<evidence type="ECO:0000256" key="1">
    <source>
        <dbReference type="ARBA" id="ARBA00004141"/>
    </source>
</evidence>
<evidence type="ECO:0000259" key="10">
    <source>
        <dbReference type="SMART" id="SM01073"/>
    </source>
</evidence>
<dbReference type="InterPro" id="IPR009010">
    <property type="entry name" value="Asp_de-COase-like_dom_sf"/>
</dbReference>
<dbReference type="InterPro" id="IPR029067">
    <property type="entry name" value="CDC48_domain_2-like_sf"/>
</dbReference>
<dbReference type="Proteomes" id="UP000736787">
    <property type="component" value="Unassembled WGS sequence"/>
</dbReference>
<dbReference type="CDD" id="cd19519">
    <property type="entry name" value="RecA-like_CDC48_r1-like"/>
    <property type="match status" value="1"/>
</dbReference>
<dbReference type="SUPFAM" id="SSF52540">
    <property type="entry name" value="P-loop containing nucleoside triphosphate hydrolases"/>
    <property type="match status" value="2"/>
</dbReference>
<dbReference type="EMBL" id="RCML01000441">
    <property type="protein sequence ID" value="KAG2976974.1"/>
    <property type="molecule type" value="Genomic_DNA"/>
</dbReference>
<feature type="transmembrane region" description="Helical" evidence="7">
    <location>
        <begin position="61"/>
        <end position="79"/>
    </location>
</feature>
<keyword evidence="6 7" id="KW-0472">Membrane</keyword>
<keyword evidence="14" id="KW-0132">Cell division</keyword>
<feature type="transmembrane region" description="Helical" evidence="7">
    <location>
        <begin position="117"/>
        <end position="138"/>
    </location>
</feature>
<dbReference type="GO" id="GO:0005634">
    <property type="term" value="C:nucleus"/>
    <property type="evidence" value="ECO:0007669"/>
    <property type="project" value="TreeGrafter"/>
</dbReference>
<proteinExistence type="predicted"/>
<dbReference type="GO" id="GO:0005829">
    <property type="term" value="C:cytosol"/>
    <property type="evidence" value="ECO:0007669"/>
    <property type="project" value="TreeGrafter"/>
</dbReference>
<dbReference type="FunFam" id="2.40.40.20:FF:000003">
    <property type="entry name" value="Transitional endoplasmic reticulum ATPase"/>
    <property type="match status" value="1"/>
</dbReference>
<dbReference type="SMART" id="SM00382">
    <property type="entry name" value="AAA"/>
    <property type="match status" value="2"/>
</dbReference>
<evidence type="ECO:0000256" key="3">
    <source>
        <dbReference type="ARBA" id="ARBA00022741"/>
    </source>
</evidence>
<accession>A0A8T1FRG4</accession>
<feature type="transmembrane region" description="Helical" evidence="7">
    <location>
        <begin position="145"/>
        <end position="166"/>
    </location>
</feature>
<comment type="subcellular location">
    <subcellularLocation>
        <location evidence="1">Membrane</location>
        <topology evidence="1">Multi-pass membrane protein</topology>
    </subcellularLocation>
</comment>
<dbReference type="EMBL" id="RCMK01000401">
    <property type="protein sequence ID" value="KAG2931070.1"/>
    <property type="molecule type" value="Genomic_DNA"/>
</dbReference>
<dbReference type="Gene3D" id="1.10.8.60">
    <property type="match status" value="1"/>
</dbReference>
<keyword evidence="4" id="KW-0067">ATP-binding</keyword>
<feature type="domain" description="AAA+ ATPase" evidence="8">
    <location>
        <begin position="774"/>
        <end position="913"/>
    </location>
</feature>
<dbReference type="Pfam" id="PF02933">
    <property type="entry name" value="CDC48_2"/>
    <property type="match status" value="1"/>
</dbReference>
<dbReference type="Gene3D" id="3.40.50.300">
    <property type="entry name" value="P-loop containing nucleotide triphosphate hydrolases"/>
    <property type="match status" value="2"/>
</dbReference>
<keyword evidence="3" id="KW-0547">Nucleotide-binding</keyword>
<dbReference type="CDD" id="cd10430">
    <property type="entry name" value="BI-1"/>
    <property type="match status" value="1"/>
</dbReference>
<dbReference type="Pfam" id="PF00004">
    <property type="entry name" value="AAA"/>
    <property type="match status" value="2"/>
</dbReference>
<dbReference type="EMBL" id="RCMI01000204">
    <property type="protein sequence ID" value="KAG2925788.1"/>
    <property type="molecule type" value="Genomic_DNA"/>
</dbReference>
<dbReference type="Proteomes" id="UP000774804">
    <property type="component" value="Unassembled WGS sequence"/>
</dbReference>
<dbReference type="InterPro" id="IPR003959">
    <property type="entry name" value="ATPase_AAA_core"/>
</dbReference>
<dbReference type="InterPro" id="IPR041569">
    <property type="entry name" value="AAA_lid_3"/>
</dbReference>
<feature type="transmembrane region" description="Helical" evidence="7">
    <location>
        <begin position="91"/>
        <end position="111"/>
    </location>
</feature>
<dbReference type="Pfam" id="PF02359">
    <property type="entry name" value="CDC48_N"/>
    <property type="match status" value="1"/>
</dbReference>
<dbReference type="PROSITE" id="PS00674">
    <property type="entry name" value="AAA"/>
    <property type="match status" value="2"/>
</dbReference>
<dbReference type="Proteomes" id="UP000697107">
    <property type="component" value="Unassembled WGS sequence"/>
</dbReference>
<dbReference type="NCBIfam" id="TIGR01243">
    <property type="entry name" value="CDC48"/>
    <property type="match status" value="1"/>
</dbReference>
<evidence type="ECO:0000313" key="12">
    <source>
        <dbReference type="EMBL" id="KAG2925788.1"/>
    </source>
</evidence>
<evidence type="ECO:0000313" key="14">
    <source>
        <dbReference type="EMBL" id="KAG2976974.1"/>
    </source>
</evidence>
<dbReference type="InterPro" id="IPR004201">
    <property type="entry name" value="Cdc48_dom2"/>
</dbReference>
<dbReference type="Pfam" id="PF17862">
    <property type="entry name" value="AAA_lid_3"/>
    <property type="match status" value="2"/>
</dbReference>
<dbReference type="PANTHER" id="PTHR23077">
    <property type="entry name" value="AAA-FAMILY ATPASE"/>
    <property type="match status" value="1"/>
</dbReference>
<dbReference type="Gene3D" id="2.40.40.20">
    <property type="match status" value="1"/>
</dbReference>
<dbReference type="InterPro" id="IPR005938">
    <property type="entry name" value="AAA_ATPase_CDC48"/>
</dbReference>
<evidence type="ECO:0000313" key="16">
    <source>
        <dbReference type="Proteomes" id="UP000697107"/>
    </source>
</evidence>
<dbReference type="Proteomes" id="UP000735874">
    <property type="component" value="Unassembled WGS sequence"/>
</dbReference>
<evidence type="ECO:0000313" key="15">
    <source>
        <dbReference type="EMBL" id="KAG3218044.1"/>
    </source>
</evidence>
<evidence type="ECO:0000256" key="2">
    <source>
        <dbReference type="ARBA" id="ARBA00022692"/>
    </source>
</evidence>
<dbReference type="Proteomes" id="UP000760860">
    <property type="component" value="Unassembled WGS sequence"/>
</dbReference>
<gene>
    <name evidence="11" type="ORF">PC113_g5074</name>
    <name evidence="12" type="ORF">PC115_g8091</name>
    <name evidence="13" type="ORF">PC117_g13571</name>
    <name evidence="14" type="ORF">PC118_g13139</name>
    <name evidence="15" type="ORF">PC129_g11142</name>
</gene>
<dbReference type="SUPFAM" id="SSF50692">
    <property type="entry name" value="ADC-like"/>
    <property type="match status" value="1"/>
</dbReference>
<feature type="domain" description="AAA+ ATPase" evidence="8">
    <location>
        <begin position="501"/>
        <end position="637"/>
    </location>
</feature>
<dbReference type="CDD" id="cd19528">
    <property type="entry name" value="RecA-like_CDC48_r2-like"/>
    <property type="match status" value="1"/>
</dbReference>
<dbReference type="InterPro" id="IPR006214">
    <property type="entry name" value="Bax_inhibitor_1-related"/>
</dbReference>
<dbReference type="GO" id="GO:0030970">
    <property type="term" value="P:retrograde protein transport, ER to cytosol"/>
    <property type="evidence" value="ECO:0007669"/>
    <property type="project" value="TreeGrafter"/>
</dbReference>
<dbReference type="SMART" id="SM01072">
    <property type="entry name" value="CDC48_2"/>
    <property type="match status" value="1"/>
</dbReference>
<dbReference type="Pfam" id="PF01027">
    <property type="entry name" value="Bax1-I"/>
    <property type="match status" value="1"/>
</dbReference>
<evidence type="ECO:0000259" key="8">
    <source>
        <dbReference type="SMART" id="SM00382"/>
    </source>
</evidence>
<evidence type="ECO:0000313" key="13">
    <source>
        <dbReference type="EMBL" id="KAG2931070.1"/>
    </source>
</evidence>
<dbReference type="AlphaFoldDB" id="A0A8T1FRG4"/>
<feature type="transmembrane region" description="Helical" evidence="7">
    <location>
        <begin position="212"/>
        <end position="230"/>
    </location>
</feature>
<keyword evidence="5 7" id="KW-1133">Transmembrane helix</keyword>
<evidence type="ECO:0000259" key="9">
    <source>
        <dbReference type="SMART" id="SM01072"/>
    </source>
</evidence>
<feature type="domain" description="CDC48 N-terminal subdomain" evidence="10">
    <location>
        <begin position="290"/>
        <end position="373"/>
    </location>
</feature>
<dbReference type="EMBL" id="RCMV01000386">
    <property type="protein sequence ID" value="KAG3218044.1"/>
    <property type="molecule type" value="Genomic_DNA"/>
</dbReference>
<dbReference type="Pfam" id="PF09336">
    <property type="entry name" value="Vps4_C"/>
    <property type="match status" value="1"/>
</dbReference>
<feature type="domain" description="CDC48" evidence="9">
    <location>
        <begin position="390"/>
        <end position="456"/>
    </location>
</feature>
<reference evidence="14" key="1">
    <citation type="submission" date="2018-10" db="EMBL/GenBank/DDBJ databases">
        <title>Effector identification in a new, highly contiguous assembly of the strawberry crown rot pathogen Phytophthora cactorum.</title>
        <authorList>
            <person name="Armitage A.D."/>
            <person name="Nellist C.F."/>
            <person name="Bates H."/>
            <person name="Vickerstaff R.J."/>
            <person name="Harrison R.J."/>
        </authorList>
    </citation>
    <scope>NUCLEOTIDE SEQUENCE</scope>
    <source>
        <strain evidence="11">15-7</strain>
        <strain evidence="12">4032</strain>
        <strain evidence="13">4040</strain>
        <strain evidence="14">P415</strain>
        <strain evidence="15">P421</strain>
    </source>
</reference>
<evidence type="ECO:0000313" key="11">
    <source>
        <dbReference type="EMBL" id="KAG2863877.1"/>
    </source>
</evidence>
<dbReference type="GO" id="GO:0097352">
    <property type="term" value="P:autophagosome maturation"/>
    <property type="evidence" value="ECO:0007669"/>
    <property type="project" value="TreeGrafter"/>
</dbReference>
<dbReference type="VEuPathDB" id="FungiDB:PC110_g12829"/>
<dbReference type="EMBL" id="RCMG01000094">
    <property type="protein sequence ID" value="KAG2863877.1"/>
    <property type="molecule type" value="Genomic_DNA"/>
</dbReference>
<dbReference type="SUPFAM" id="SSF54585">
    <property type="entry name" value="Cdc48 domain 2-like"/>
    <property type="match status" value="1"/>
</dbReference>
<evidence type="ECO:0000256" key="4">
    <source>
        <dbReference type="ARBA" id="ARBA00022840"/>
    </source>
</evidence>
<dbReference type="PANTHER" id="PTHR23077:SF171">
    <property type="entry name" value="NUCLEAR VALOSIN-CONTAINING PROTEIN-LIKE"/>
    <property type="match status" value="1"/>
</dbReference>
<name>A0A8T1FRG4_9STRA</name>
<evidence type="ECO:0000256" key="5">
    <source>
        <dbReference type="ARBA" id="ARBA00022989"/>
    </source>
</evidence>
<feature type="transmembrane region" description="Helical" evidence="7">
    <location>
        <begin position="172"/>
        <end position="191"/>
    </location>
</feature>
<dbReference type="InterPro" id="IPR050168">
    <property type="entry name" value="AAA_ATPase_domain"/>
</dbReference>
<organism evidence="14 16">
    <name type="scientific">Phytophthora cactorum</name>
    <dbReference type="NCBI Taxonomy" id="29920"/>
    <lineage>
        <taxon>Eukaryota</taxon>
        <taxon>Sar</taxon>
        <taxon>Stramenopiles</taxon>
        <taxon>Oomycota</taxon>
        <taxon>Peronosporomycetes</taxon>
        <taxon>Peronosporales</taxon>
        <taxon>Peronosporaceae</taxon>
        <taxon>Phytophthora</taxon>
    </lineage>
</organism>
<evidence type="ECO:0000256" key="6">
    <source>
        <dbReference type="ARBA" id="ARBA00023136"/>
    </source>
</evidence>
<dbReference type="GO" id="GO:0005524">
    <property type="term" value="F:ATP binding"/>
    <property type="evidence" value="ECO:0007669"/>
    <property type="project" value="UniProtKB-KW"/>
</dbReference>
<dbReference type="InterPro" id="IPR003960">
    <property type="entry name" value="ATPase_AAA_CS"/>
</dbReference>
<dbReference type="InterPro" id="IPR015415">
    <property type="entry name" value="Spast_Vps4_C"/>
</dbReference>
<dbReference type="FunFam" id="3.40.50.300:FF:000048">
    <property type="entry name" value="Transitional endoplasmic reticulum ATPase"/>
    <property type="match status" value="1"/>
</dbReference>
<sequence length="1073" mass="118550">MMNMFGARSSSQWNMATMMKTSGITEDVQQHLVRVYATLAACVLSAMLSAAVTLAFGPERFAFMGSSLVSTLGSIWLYMEPVQNYNRRFGILMMISAAMGLTVSTLVAVAIQVDPSILVSALLLTMLVFMSFTGSALFATRRSYLYLGGILSSALSVLFLTSVLNIFTYSSFLFNLNLYGGLFMFCGYVVFDTQMIIEKASMGDKDVLKHTLDLFMDLMSIFVRILVALLKKNNGGGNFFPFPKVTSASLESYVCFGAVPKRPTERASSMGDKKEEFKAGIMDRKRSPNRLVVDEATNDDNSVIALSMAKMEELQLFRGDTVLIKGKKGHDTVCVVLQDETVDDNSVRMNKVVRKNLRVRLGDVVGIHTCGDVPYGKRIHVLPIDDTIEGVSGNLFDVYLKPYFVEAYRPVKKGDLFLVRQAMHPVEFKVVETEPAPYCIVAPDTIIHCEGEPVRREDEEKMDEVGYDDIGGCRRQMAQIREMIELPLRHPTLFKTLGVKPPRGVLLYGPPGSGKTLIARAVANETGAFFFLINGPEIMSKMAGESESNLRKAFEEAEKNAPAIIFIDEIDSIAPKREKTNGEVERRIVSQLLTLMDGLKQRASVVVIGATNRPNSMDPALRRFGRFDREIDIGVPDENGRLEIFRIHTRNMKLDDDVDPELIARDTQGFVGADMAALCTEAALQCIREKMDVIDIEDETIDAEILDAMAVTQAHFKYALGVSNPSSLRETTVEVPTVTWKDIGGLESVKRELLELVQYPVEHPEKFEKYGLSPSKGVLFYGPPGCGKTLLAKAVANECQANFISIKGPELLTMWFGESEANVREVFDKARGAAPCVLFFDELDSIAQQRGSSSGDAGGAGDRVMNQLLTEMDGMGAKKNVFIIGATNRPDIIDPALMRPGRLDQLIFIPMPDFESRLSILRSVLRKSPVSKEVDLNFLAQQTDKFSGADLTEICQRAAKLAIRESIARDMERDRLRAEAGDEMEDIEEEDPVPEITPRHFEEAVRNARRSVSDRDLAQYSTFAQTLQQARSHVTAGGTSLANFSFPGRNVNAGVAGGAAEAAADEDEEDLYS</sequence>
<dbReference type="FunFam" id="3.10.330.10:FF:000001">
    <property type="entry name" value="Cell division control 48"/>
    <property type="match status" value="1"/>
</dbReference>
<dbReference type="VEuPathDB" id="FungiDB:PC110_g12828"/>
<dbReference type="SMART" id="SM01073">
    <property type="entry name" value="CDC48_N"/>
    <property type="match status" value="1"/>
</dbReference>
<keyword evidence="2 7" id="KW-0812">Transmembrane</keyword>
<dbReference type="GO" id="GO:0016887">
    <property type="term" value="F:ATP hydrolysis activity"/>
    <property type="evidence" value="ECO:0007669"/>
    <property type="project" value="InterPro"/>
</dbReference>
<dbReference type="Gene3D" id="6.10.20.150">
    <property type="match status" value="1"/>
</dbReference>
<dbReference type="InterPro" id="IPR003593">
    <property type="entry name" value="AAA+_ATPase"/>
</dbReference>
<keyword evidence="14" id="KW-0131">Cell cycle</keyword>
<dbReference type="Gene3D" id="3.10.330.10">
    <property type="match status" value="1"/>
</dbReference>
<comment type="caution">
    <text evidence="14">The sequence shown here is derived from an EMBL/GenBank/DDBJ whole genome shotgun (WGS) entry which is preliminary data.</text>
</comment>
<dbReference type="InterPro" id="IPR027417">
    <property type="entry name" value="P-loop_NTPase"/>
</dbReference>
<protein>
    <submittedName>
        <fullName evidence="14">Cell division cycle protein 48</fullName>
    </submittedName>
</protein>
<dbReference type="GO" id="GO:0051228">
    <property type="term" value="P:mitotic spindle disassembly"/>
    <property type="evidence" value="ECO:0007669"/>
    <property type="project" value="TreeGrafter"/>
</dbReference>
<dbReference type="GO" id="GO:0031593">
    <property type="term" value="F:polyubiquitin modification-dependent protein binding"/>
    <property type="evidence" value="ECO:0007669"/>
    <property type="project" value="TreeGrafter"/>
</dbReference>
<evidence type="ECO:0000256" key="7">
    <source>
        <dbReference type="SAM" id="Phobius"/>
    </source>
</evidence>
<dbReference type="FunFam" id="1.10.8.60:FF:000079">
    <property type="entry name" value="Cell division cycle protein 48 homologue"/>
    <property type="match status" value="1"/>
</dbReference>
<dbReference type="InterPro" id="IPR003338">
    <property type="entry name" value="CDC4_N-term_subdom"/>
</dbReference>
<dbReference type="GO" id="GO:0051301">
    <property type="term" value="P:cell division"/>
    <property type="evidence" value="ECO:0007669"/>
    <property type="project" value="UniProtKB-KW"/>
</dbReference>
<dbReference type="FunFam" id="3.40.50.300:FF:000012">
    <property type="entry name" value="Transitional endoplasmic reticulum ATPase"/>
    <property type="match status" value="1"/>
</dbReference>
<dbReference type="GO" id="GO:0034098">
    <property type="term" value="C:VCP-NPL4-UFD1 AAA ATPase complex"/>
    <property type="evidence" value="ECO:0007669"/>
    <property type="project" value="TreeGrafter"/>
</dbReference>